<protein>
    <recommendedName>
        <fullName evidence="5">Integral membrane protein</fullName>
    </recommendedName>
</protein>
<feature type="transmembrane region" description="Helical" evidence="2">
    <location>
        <begin position="76"/>
        <end position="94"/>
    </location>
</feature>
<reference evidence="4" key="1">
    <citation type="journal article" date="2019" name="Int. J. Syst. Evol. Microbiol.">
        <title>The Global Catalogue of Microorganisms (GCM) 10K type strain sequencing project: providing services to taxonomists for standard genome sequencing and annotation.</title>
        <authorList>
            <consortium name="The Broad Institute Genomics Platform"/>
            <consortium name="The Broad Institute Genome Sequencing Center for Infectious Disease"/>
            <person name="Wu L."/>
            <person name="Ma J."/>
        </authorList>
    </citation>
    <scope>NUCLEOTIDE SEQUENCE [LARGE SCALE GENOMIC DNA]</scope>
    <source>
        <strain evidence="4">JCM 12393</strain>
    </source>
</reference>
<evidence type="ECO:0000313" key="3">
    <source>
        <dbReference type="EMBL" id="GAA1393241.1"/>
    </source>
</evidence>
<keyword evidence="4" id="KW-1185">Reference proteome</keyword>
<dbReference type="EMBL" id="BAAAKJ010000132">
    <property type="protein sequence ID" value="GAA1393241.1"/>
    <property type="molecule type" value="Genomic_DNA"/>
</dbReference>
<organism evidence="3 4">
    <name type="scientific">Kitasatospora putterlickiae</name>
    <dbReference type="NCBI Taxonomy" id="221725"/>
    <lineage>
        <taxon>Bacteria</taxon>
        <taxon>Bacillati</taxon>
        <taxon>Actinomycetota</taxon>
        <taxon>Actinomycetes</taxon>
        <taxon>Kitasatosporales</taxon>
        <taxon>Streptomycetaceae</taxon>
        <taxon>Kitasatospora</taxon>
    </lineage>
</organism>
<feature type="transmembrane region" description="Helical" evidence="2">
    <location>
        <begin position="42"/>
        <end position="64"/>
    </location>
</feature>
<dbReference type="Proteomes" id="UP001499863">
    <property type="component" value="Unassembled WGS sequence"/>
</dbReference>
<comment type="caution">
    <text evidence="3">The sequence shown here is derived from an EMBL/GenBank/DDBJ whole genome shotgun (WGS) entry which is preliminary data.</text>
</comment>
<keyword evidence="2" id="KW-1133">Transmembrane helix</keyword>
<name>A0ABP4IRZ3_9ACTN</name>
<gene>
    <name evidence="3" type="ORF">GCM10009639_26100</name>
</gene>
<evidence type="ECO:0000256" key="1">
    <source>
        <dbReference type="SAM" id="MobiDB-lite"/>
    </source>
</evidence>
<feature type="region of interest" description="Disordered" evidence="1">
    <location>
        <begin position="1"/>
        <end position="20"/>
    </location>
</feature>
<accession>A0ABP4IRZ3</accession>
<feature type="transmembrane region" description="Helical" evidence="2">
    <location>
        <begin position="106"/>
        <end position="130"/>
    </location>
</feature>
<proteinExistence type="predicted"/>
<sequence length="139" mass="14487">MSDEGIADQPVHQPGDPTPVTDPVHGPLCGCLHAIGEFLGDLVLEVVGGTLLALLTTASLAGAFVLAELAHRQSPALAYALGAAAVLVTALGVRQLRRPRERRGRLGRILAAVTAGLGVWLLLCVFYASLREALDLASF</sequence>
<keyword evidence="2" id="KW-0812">Transmembrane</keyword>
<evidence type="ECO:0008006" key="5">
    <source>
        <dbReference type="Google" id="ProtNLM"/>
    </source>
</evidence>
<evidence type="ECO:0000256" key="2">
    <source>
        <dbReference type="SAM" id="Phobius"/>
    </source>
</evidence>
<keyword evidence="2" id="KW-0472">Membrane</keyword>
<dbReference type="RefSeq" id="WP_344333489.1">
    <property type="nucleotide sequence ID" value="NZ_BAAAKJ010000132.1"/>
</dbReference>
<evidence type="ECO:0000313" key="4">
    <source>
        <dbReference type="Proteomes" id="UP001499863"/>
    </source>
</evidence>